<dbReference type="RefSeq" id="WP_100304437.1">
    <property type="nucleotide sequence ID" value="NZ_PGET01000001.1"/>
</dbReference>
<dbReference type="SUPFAM" id="SSF47240">
    <property type="entry name" value="Ferritin-like"/>
    <property type="match status" value="1"/>
</dbReference>
<dbReference type="EMBL" id="PGET01000001">
    <property type="protein sequence ID" value="PJJ27860.1"/>
    <property type="molecule type" value="Genomic_DNA"/>
</dbReference>
<protein>
    <submittedName>
        <fullName evidence="1">Bacterioferritin</fullName>
    </submittedName>
</protein>
<accession>A0A2M8Z364</accession>
<organism evidence="1 2">
    <name type="scientific">[Clostridium] celerecrescens 18A</name>
    <dbReference type="NCBI Taxonomy" id="1286362"/>
    <lineage>
        <taxon>Bacteria</taxon>
        <taxon>Bacillati</taxon>
        <taxon>Bacillota</taxon>
        <taxon>Clostridia</taxon>
        <taxon>Lachnospirales</taxon>
        <taxon>Lachnospiraceae</taxon>
        <taxon>Lacrimispora</taxon>
    </lineage>
</organism>
<dbReference type="Gene3D" id="1.20.1260.10">
    <property type="match status" value="1"/>
</dbReference>
<proteinExistence type="predicted"/>
<dbReference type="InterPro" id="IPR012347">
    <property type="entry name" value="Ferritin-like"/>
</dbReference>
<gene>
    <name evidence="1" type="ORF">H171_1340</name>
</gene>
<sequence>MDLSALVFADKDPWPPIEIISQNKAYAAAMLSNIGDCNSEMSAISLYIYNSMITRSLFFDIAECFHKISIVEMHHLNTFGELSIMLGADPRLWSYQSGRLRYWTPACNRYPTRIGPLVANSLESELEAIRKYQFQAQWIDDCRIKAILNRIIADELCHVQIFRLILSELDDDFTIPRTFQA</sequence>
<dbReference type="InterPro" id="IPR009078">
    <property type="entry name" value="Ferritin-like_SF"/>
</dbReference>
<dbReference type="AlphaFoldDB" id="A0A2M8Z364"/>
<dbReference type="OrthoDB" id="9791649at2"/>
<dbReference type="Proteomes" id="UP000231092">
    <property type="component" value="Unassembled WGS sequence"/>
</dbReference>
<evidence type="ECO:0000313" key="1">
    <source>
        <dbReference type="EMBL" id="PJJ27860.1"/>
    </source>
</evidence>
<comment type="caution">
    <text evidence="1">The sequence shown here is derived from an EMBL/GenBank/DDBJ whole genome shotgun (WGS) entry which is preliminary data.</text>
</comment>
<reference evidence="1 2" key="1">
    <citation type="submission" date="2017-11" db="EMBL/GenBank/DDBJ databases">
        <title>Understudied soil microbes with underappreciated capabilities: Untangling the Clostridium saccharolyticum group.</title>
        <authorList>
            <person name="Leschine S."/>
        </authorList>
    </citation>
    <scope>NUCLEOTIDE SEQUENCE [LARGE SCALE GENOMIC DNA]</scope>
    <source>
        <strain evidence="1 2">18A</strain>
    </source>
</reference>
<evidence type="ECO:0000313" key="2">
    <source>
        <dbReference type="Proteomes" id="UP000231092"/>
    </source>
</evidence>
<dbReference type="CDD" id="cd07908">
    <property type="entry name" value="Mn_catalase_like"/>
    <property type="match status" value="1"/>
</dbReference>
<name>A0A2M8Z364_9FIRM</name>